<reference evidence="2" key="1">
    <citation type="submission" date="2019-08" db="EMBL/GenBank/DDBJ databases">
        <authorList>
            <person name="Kucharzyk K."/>
            <person name="Murdoch R.W."/>
            <person name="Higgins S."/>
            <person name="Loffler F."/>
        </authorList>
    </citation>
    <scope>NUCLEOTIDE SEQUENCE</scope>
</reference>
<dbReference type="EMBL" id="VSSQ01000230">
    <property type="protein sequence ID" value="MPL86922.1"/>
    <property type="molecule type" value="Genomic_DNA"/>
</dbReference>
<proteinExistence type="predicted"/>
<dbReference type="InterPro" id="IPR029030">
    <property type="entry name" value="Caspase-like_dom_sf"/>
</dbReference>
<dbReference type="GO" id="GO:0006508">
    <property type="term" value="P:proteolysis"/>
    <property type="evidence" value="ECO:0007669"/>
    <property type="project" value="InterPro"/>
</dbReference>
<feature type="domain" description="Peptidase C14 caspase" evidence="1">
    <location>
        <begin position="341"/>
        <end position="581"/>
    </location>
</feature>
<dbReference type="PROSITE" id="PS00018">
    <property type="entry name" value="EF_HAND_1"/>
    <property type="match status" value="1"/>
</dbReference>
<comment type="caution">
    <text evidence="2">The sequence shown here is derived from an EMBL/GenBank/DDBJ whole genome shotgun (WGS) entry which is preliminary data.</text>
</comment>
<accession>A0A644V817</accession>
<dbReference type="SUPFAM" id="SSF52129">
    <property type="entry name" value="Caspase-like"/>
    <property type="match status" value="1"/>
</dbReference>
<dbReference type="AlphaFoldDB" id="A0A644V817"/>
<sequence length="590" mass="65107">MNTFLRVFLIGVLLLLITDGNAQKVISARSAVQRVTIKPEYSRGLPPNLFVNLSFEDDNKNGILEAGEKGRLTLNIMNKGKGPAQGLKITVKDNLKDTDLVIRDGQEVAFIYPDKTATIAVEIEAGMWIKTAEHKLQIDVKEHFGYDMDPAYLIINTLQFQEPQLVFSGYEIFDIGEGTLAITEDGQIQPGEQVKVKVYIQNIGQNVSKNSNYSIATSDPNIYITDGTGKLGNVGIGEVKEIWFTLSPNKRVVAKGDLPVYMAVTNDFKRGELKNKALPLALNTKAPTANIVKVEADLEKLKTKVARFEYKSDRITANTSELIDISQAPPAREKRARAVGIVIGVENYDYLAPAPYAASDAALMKNYFKNTLGIEQVYEFSDRKVTGNFFDNNFNSTYGELKKAIIKGETEVFVFYSGHGIPSPEGDRVFLMPSDGRIEALERQGYDLATLYRNLDALQAKNVTVFMDACFSGVSRSTEHTEAQNLIAAKGALIKPKVTEPWLNNPRFIVFSSSGFDQNSLGYDAAKAGLFTYYLAAGLQGKADANNDKKITAGELSDYIRENVSETSVKIRGLQTPVFSGNRDVVLVSY</sequence>
<evidence type="ECO:0000313" key="2">
    <source>
        <dbReference type="EMBL" id="MPL86922.1"/>
    </source>
</evidence>
<organism evidence="2">
    <name type="scientific">bioreactor metagenome</name>
    <dbReference type="NCBI Taxonomy" id="1076179"/>
    <lineage>
        <taxon>unclassified sequences</taxon>
        <taxon>metagenomes</taxon>
        <taxon>ecological metagenomes</taxon>
    </lineage>
</organism>
<gene>
    <name evidence="2" type="ORF">SDC9_32909</name>
</gene>
<dbReference type="Gene3D" id="3.40.50.1460">
    <property type="match status" value="1"/>
</dbReference>
<evidence type="ECO:0000259" key="1">
    <source>
        <dbReference type="Pfam" id="PF00656"/>
    </source>
</evidence>
<dbReference type="InterPro" id="IPR011600">
    <property type="entry name" value="Pept_C14_caspase"/>
</dbReference>
<dbReference type="Pfam" id="PF00656">
    <property type="entry name" value="Peptidase_C14"/>
    <property type="match status" value="1"/>
</dbReference>
<name>A0A644V817_9ZZZZ</name>
<dbReference type="GO" id="GO:0004197">
    <property type="term" value="F:cysteine-type endopeptidase activity"/>
    <property type="evidence" value="ECO:0007669"/>
    <property type="project" value="InterPro"/>
</dbReference>
<protein>
    <recommendedName>
        <fullName evidence="1">Peptidase C14 caspase domain-containing protein</fullName>
    </recommendedName>
</protein>
<dbReference type="InterPro" id="IPR018247">
    <property type="entry name" value="EF_Hand_1_Ca_BS"/>
</dbReference>